<evidence type="ECO:0000256" key="3">
    <source>
        <dbReference type="ARBA" id="ARBA00022833"/>
    </source>
</evidence>
<keyword evidence="1" id="KW-0479">Metal-binding</keyword>
<keyword evidence="3" id="KW-0862">Zinc</keyword>
<keyword evidence="6" id="KW-1185">Reference proteome</keyword>
<comment type="caution">
    <text evidence="5">The sequence shown here is derived from an EMBL/GenBank/DDBJ whole genome shotgun (WGS) entry which is preliminary data.</text>
</comment>
<evidence type="ECO:0000313" key="6">
    <source>
        <dbReference type="Proteomes" id="UP000286415"/>
    </source>
</evidence>
<feature type="region of interest" description="Disordered" evidence="4">
    <location>
        <begin position="637"/>
        <end position="681"/>
    </location>
</feature>
<evidence type="ECO:0000256" key="2">
    <source>
        <dbReference type="ARBA" id="ARBA00022771"/>
    </source>
</evidence>
<name>A0A3R7FJY7_CLOSI</name>
<gene>
    <name evidence="5" type="ORF">CSKR_107293</name>
</gene>
<dbReference type="InterPro" id="IPR003656">
    <property type="entry name" value="Znf_BED"/>
</dbReference>
<dbReference type="AlphaFoldDB" id="A0A3R7FJY7"/>
<reference evidence="5 6" key="1">
    <citation type="journal article" date="2018" name="Biotechnol. Adv.">
        <title>Improved genomic resources and new bioinformatic workflow for the carcinogenic parasite Clonorchis sinensis: Biotechnological implications.</title>
        <authorList>
            <person name="Wang D."/>
            <person name="Korhonen P.K."/>
            <person name="Gasser R.B."/>
            <person name="Young N.D."/>
        </authorList>
    </citation>
    <scope>NUCLEOTIDE SEQUENCE [LARGE SCALE GENOMIC DNA]</scope>
    <source>
        <strain evidence="5">Cs-k2</strain>
    </source>
</reference>
<feature type="compositionally biased region" description="Basic residues" evidence="4">
    <location>
        <begin position="161"/>
        <end position="170"/>
    </location>
</feature>
<dbReference type="PROSITE" id="PS50808">
    <property type="entry name" value="ZF_BED"/>
    <property type="match status" value="1"/>
</dbReference>
<dbReference type="InParanoid" id="A0A3R7FJY7"/>
<dbReference type="SUPFAM" id="SSF57667">
    <property type="entry name" value="beta-beta-alpha zinc fingers"/>
    <property type="match status" value="1"/>
</dbReference>
<keyword evidence="2" id="KW-0863">Zinc-finger</keyword>
<evidence type="ECO:0000313" key="5">
    <source>
        <dbReference type="EMBL" id="KAG5443315.1"/>
    </source>
</evidence>
<dbReference type="Pfam" id="PF02892">
    <property type="entry name" value="zf-BED"/>
    <property type="match status" value="1"/>
</dbReference>
<dbReference type="STRING" id="79923.A0A3R7FJY7"/>
<organism evidence="5 6">
    <name type="scientific">Clonorchis sinensis</name>
    <name type="common">Chinese liver fluke</name>
    <dbReference type="NCBI Taxonomy" id="79923"/>
    <lineage>
        <taxon>Eukaryota</taxon>
        <taxon>Metazoa</taxon>
        <taxon>Spiralia</taxon>
        <taxon>Lophotrochozoa</taxon>
        <taxon>Platyhelminthes</taxon>
        <taxon>Trematoda</taxon>
        <taxon>Digenea</taxon>
        <taxon>Opisthorchiida</taxon>
        <taxon>Opisthorchiata</taxon>
        <taxon>Opisthorchiidae</taxon>
        <taxon>Clonorchis</taxon>
    </lineage>
</organism>
<dbReference type="OrthoDB" id="117690at2759"/>
<dbReference type="EMBL" id="NIRI02000056">
    <property type="protein sequence ID" value="KAG5443315.1"/>
    <property type="molecule type" value="Genomic_DNA"/>
</dbReference>
<protein>
    <submittedName>
        <fullName evidence="5">Uncharacterized protein</fullName>
    </submittedName>
</protein>
<dbReference type="Proteomes" id="UP000286415">
    <property type="component" value="Unassembled WGS sequence"/>
</dbReference>
<dbReference type="GO" id="GO:0008270">
    <property type="term" value="F:zinc ion binding"/>
    <property type="evidence" value="ECO:0007669"/>
    <property type="project" value="UniProtKB-KW"/>
</dbReference>
<evidence type="ECO:0000256" key="1">
    <source>
        <dbReference type="ARBA" id="ARBA00022723"/>
    </source>
</evidence>
<reference evidence="5 6" key="2">
    <citation type="journal article" date="2021" name="Genomics">
        <title>High-quality reference genome for Clonorchis sinensis.</title>
        <authorList>
            <person name="Young N.D."/>
            <person name="Stroehlein A.J."/>
            <person name="Kinkar L."/>
            <person name="Wang T."/>
            <person name="Sohn W.M."/>
            <person name="Chang B.C.H."/>
            <person name="Kaur P."/>
            <person name="Weisz D."/>
            <person name="Dudchenko O."/>
            <person name="Aiden E.L."/>
            <person name="Korhonen P.K."/>
            <person name="Gasser R.B."/>
        </authorList>
    </citation>
    <scope>NUCLEOTIDE SEQUENCE [LARGE SCALE GENOMIC DNA]</scope>
    <source>
        <strain evidence="5">Cs-k2</strain>
    </source>
</reference>
<dbReference type="GO" id="GO:0003677">
    <property type="term" value="F:DNA binding"/>
    <property type="evidence" value="ECO:0007669"/>
    <property type="project" value="InterPro"/>
</dbReference>
<evidence type="ECO:0000256" key="4">
    <source>
        <dbReference type="SAM" id="MobiDB-lite"/>
    </source>
</evidence>
<accession>A0A3R7FJY7</accession>
<dbReference type="SMART" id="SM00614">
    <property type="entry name" value="ZnF_BED"/>
    <property type="match status" value="1"/>
</dbReference>
<sequence length="681" mass="77116">MIMMDHHSESSEHNGKVEGGGEMNAAIRMSAHSLPPVGNSQHATYDQFNLNSISHQDQHAERSQSTMSIARYPSVYPHQSFRALPVRHPTRWGLKSGAKKSFVWKYFFHPEISLGVRDLSHTQCTLCDSQLAFNTSGTTTTMLNHLKSRHMEVVENEQQHHQKQRLPHHQRREEEQNQRPHKYLSQSSGYSSAIGSVKIPRNNWIATDNLVDDSYSLKTCGYMRAPFLRRAHRGRPPNSWTKSSSAKKGFLESYSRKLSYTEQAPRDGLLQKTSETDVSEINQFRQIIDINSKGAGKPPNSDSIQPADGVMHELPWPSSSNHEGAQQPNFSDPMEMFRLSILMTMVRNQLISRPFLNLHNKSRDLPGIGQNLPDSSQIAQTLAASKIAATEVEDRQPPRKVPSFDPQLPWLLAQKFIDHQDSSAQNNSRPSMNSYQQYFNSKQECSQELDPFLLRTKLSSPPALFKPCSESGWESHSVTNVTNQLSVHPSSSVVHASENVLPSPIIDKTELSYPTSMFSTNQLTLSHSEMWRRRKTNLGCDLYRGFQNTIFNPRSLQSEAFCTRSNSPKPLDLSYKRSKFVNNTEHISFQHQAGKNMMHYPLGEQRSNHIAGSPEVHAHRRMEKAPQHWTDGRINAIKPPHAGQITANKPPVNPTTKRKRGRPAHIPISDNQVSKRSDSLS</sequence>
<feature type="region of interest" description="Disordered" evidence="4">
    <location>
        <begin position="153"/>
        <end position="189"/>
    </location>
</feature>
<proteinExistence type="predicted"/>
<dbReference type="InterPro" id="IPR036236">
    <property type="entry name" value="Znf_C2H2_sf"/>
</dbReference>